<reference evidence="2 3" key="1">
    <citation type="submission" date="2019-08" db="EMBL/GenBank/DDBJ databases">
        <authorList>
            <person name="Alioto T."/>
            <person name="Alioto T."/>
            <person name="Gomez Garrido J."/>
        </authorList>
    </citation>
    <scope>NUCLEOTIDE SEQUENCE [LARGE SCALE GENOMIC DNA]</scope>
</reference>
<accession>A0A5E4MQB0</accession>
<dbReference type="Proteomes" id="UP000325440">
    <property type="component" value="Unassembled WGS sequence"/>
</dbReference>
<evidence type="ECO:0000313" key="3">
    <source>
        <dbReference type="Proteomes" id="UP000325440"/>
    </source>
</evidence>
<dbReference type="EMBL" id="CABPRJ010000972">
    <property type="protein sequence ID" value="VVC33684.1"/>
    <property type="molecule type" value="Genomic_DNA"/>
</dbReference>
<evidence type="ECO:0000313" key="2">
    <source>
        <dbReference type="EMBL" id="VVC33684.1"/>
    </source>
</evidence>
<gene>
    <name evidence="2" type="ORF">CINCED_3A010442</name>
</gene>
<keyword evidence="3" id="KW-1185">Reference proteome</keyword>
<evidence type="ECO:0000256" key="1">
    <source>
        <dbReference type="SAM" id="MobiDB-lite"/>
    </source>
</evidence>
<sequence length="251" mass="29064">MARCFADCSFRTRTTVQPTSAKHSAFKFYQRGPIVPNNFEERSTLANDAFERKYMNFDENYSSPTIKKMIQFRDKRTMDNIVEAQLRQRRSCAARNLKSDSVFNPDSKTEDNSDHKSGDNIGKANRPAIKQCSTPTIENVPKKRFQPVNKTWMLKQCRDMRLSIDSKDVIRVPMAKRWTLLTEPKNSLDVKSDEFNWLAYSEEKISANCKYCIIFAKAGGINNRPLGPFVKTFFDAWKKAKQVIIQQTLYS</sequence>
<proteinExistence type="predicted"/>
<protein>
    <submittedName>
        <fullName evidence="2">Uncharacterized protein</fullName>
    </submittedName>
</protein>
<name>A0A5E4MQB0_9HEMI</name>
<organism evidence="2 3">
    <name type="scientific">Cinara cedri</name>
    <dbReference type="NCBI Taxonomy" id="506608"/>
    <lineage>
        <taxon>Eukaryota</taxon>
        <taxon>Metazoa</taxon>
        <taxon>Ecdysozoa</taxon>
        <taxon>Arthropoda</taxon>
        <taxon>Hexapoda</taxon>
        <taxon>Insecta</taxon>
        <taxon>Pterygota</taxon>
        <taxon>Neoptera</taxon>
        <taxon>Paraneoptera</taxon>
        <taxon>Hemiptera</taxon>
        <taxon>Sternorrhyncha</taxon>
        <taxon>Aphidomorpha</taxon>
        <taxon>Aphidoidea</taxon>
        <taxon>Aphididae</taxon>
        <taxon>Lachninae</taxon>
        <taxon>Cinara</taxon>
    </lineage>
</organism>
<dbReference type="AlphaFoldDB" id="A0A5E4MQB0"/>
<feature type="compositionally biased region" description="Basic and acidic residues" evidence="1">
    <location>
        <begin position="107"/>
        <end position="118"/>
    </location>
</feature>
<feature type="region of interest" description="Disordered" evidence="1">
    <location>
        <begin position="97"/>
        <end position="128"/>
    </location>
</feature>